<dbReference type="GO" id="GO:0030246">
    <property type="term" value="F:carbohydrate binding"/>
    <property type="evidence" value="ECO:0007669"/>
    <property type="project" value="InterPro"/>
</dbReference>
<dbReference type="EC" id="5.1.3.3" evidence="1"/>
<accession>A0A839Y3I4</accession>
<dbReference type="Gene3D" id="2.70.98.10">
    <property type="match status" value="1"/>
</dbReference>
<dbReference type="InterPro" id="IPR008183">
    <property type="entry name" value="Aldose_1/G6P_1-epimerase"/>
</dbReference>
<dbReference type="InterPro" id="IPR014718">
    <property type="entry name" value="GH-type_carb-bd"/>
</dbReference>
<comment type="caution">
    <text evidence="1">The sequence shown here is derived from an EMBL/GenBank/DDBJ whole genome shotgun (WGS) entry which is preliminary data.</text>
</comment>
<gene>
    <name evidence="1" type="ORF">FHX36_003060</name>
</gene>
<dbReference type="Pfam" id="PF01263">
    <property type="entry name" value="Aldose_epim"/>
    <property type="match status" value="1"/>
</dbReference>
<name>A0A839Y3I4_9ACTN</name>
<dbReference type="GO" id="GO:0004034">
    <property type="term" value="F:aldose 1-epimerase activity"/>
    <property type="evidence" value="ECO:0007669"/>
    <property type="project" value="UniProtKB-EC"/>
</dbReference>
<dbReference type="RefSeq" id="WP_183513874.1">
    <property type="nucleotide sequence ID" value="NZ_JACIBU010000001.1"/>
</dbReference>
<dbReference type="Proteomes" id="UP000580718">
    <property type="component" value="Unassembled WGS sequence"/>
</dbReference>
<reference evidence="1 2" key="1">
    <citation type="submission" date="2020-08" db="EMBL/GenBank/DDBJ databases">
        <title>Sequencing the genomes of 1000 actinobacteria strains.</title>
        <authorList>
            <person name="Klenk H.-P."/>
        </authorList>
    </citation>
    <scope>NUCLEOTIDE SEQUENCE [LARGE SCALE GENOMIC DNA]</scope>
    <source>
        <strain evidence="1 2">DSM 16678</strain>
    </source>
</reference>
<sequence>MPLDPPFPPTEPRDAEVSLGNTRLAVDLRGGGLRELVTGDWHVLDGYASGTVPAGRRGGVLLPWPNRLRGGSWRWAGRDLQLDVVSPASPNAVHGLVSAQPFAVLAERPAGVTVGAVVEPRAGYPFRLAAALDYDLAPGRLTVTVRVRNAGDAAAPFGVGMHPYLHVGADADGGLADASLTVPARTAMVVDGGLPTGENRPFDGAVGRIGDRRLDDPVTDLVRDDDGWARVRLSGPAGALELAVDGSWSWLQVFSGDTLPAGQQRRSLAVEPMTCPPNALADGADLVVLEPGETWSGTWTLGWTPA</sequence>
<dbReference type="EMBL" id="JACIBU010000001">
    <property type="protein sequence ID" value="MBB3677325.1"/>
    <property type="molecule type" value="Genomic_DNA"/>
</dbReference>
<evidence type="ECO:0000313" key="2">
    <source>
        <dbReference type="Proteomes" id="UP000580718"/>
    </source>
</evidence>
<organism evidence="1 2">
    <name type="scientific">Modestobacter versicolor</name>
    <dbReference type="NCBI Taxonomy" id="429133"/>
    <lineage>
        <taxon>Bacteria</taxon>
        <taxon>Bacillati</taxon>
        <taxon>Actinomycetota</taxon>
        <taxon>Actinomycetes</taxon>
        <taxon>Geodermatophilales</taxon>
        <taxon>Geodermatophilaceae</taxon>
        <taxon>Modestobacter</taxon>
    </lineage>
</organism>
<protein>
    <submittedName>
        <fullName evidence="1">Aldose 1-epimerase</fullName>
        <ecNumber evidence="1">5.1.3.3</ecNumber>
    </submittedName>
</protein>
<dbReference type="AlphaFoldDB" id="A0A839Y3I4"/>
<dbReference type="SUPFAM" id="SSF74650">
    <property type="entry name" value="Galactose mutarotase-like"/>
    <property type="match status" value="1"/>
</dbReference>
<proteinExistence type="predicted"/>
<dbReference type="InterPro" id="IPR011013">
    <property type="entry name" value="Gal_mutarotase_sf_dom"/>
</dbReference>
<dbReference type="GO" id="GO:0005975">
    <property type="term" value="P:carbohydrate metabolic process"/>
    <property type="evidence" value="ECO:0007669"/>
    <property type="project" value="InterPro"/>
</dbReference>
<evidence type="ECO:0000313" key="1">
    <source>
        <dbReference type="EMBL" id="MBB3677325.1"/>
    </source>
</evidence>
<keyword evidence="1" id="KW-0413">Isomerase</keyword>